<name>A0AAD9WLE8_9ROSI</name>
<dbReference type="Proteomes" id="UP001280121">
    <property type="component" value="Unassembled WGS sequence"/>
</dbReference>
<evidence type="ECO:0000313" key="1">
    <source>
        <dbReference type="EMBL" id="KAK2634350.1"/>
    </source>
</evidence>
<dbReference type="AlphaFoldDB" id="A0AAD9WLE8"/>
<dbReference type="EMBL" id="JANJYI010000009">
    <property type="protein sequence ID" value="KAK2634350.1"/>
    <property type="molecule type" value="Genomic_DNA"/>
</dbReference>
<organism evidence="1 2">
    <name type="scientific">Dipteronia dyeriana</name>
    <dbReference type="NCBI Taxonomy" id="168575"/>
    <lineage>
        <taxon>Eukaryota</taxon>
        <taxon>Viridiplantae</taxon>
        <taxon>Streptophyta</taxon>
        <taxon>Embryophyta</taxon>
        <taxon>Tracheophyta</taxon>
        <taxon>Spermatophyta</taxon>
        <taxon>Magnoliopsida</taxon>
        <taxon>eudicotyledons</taxon>
        <taxon>Gunneridae</taxon>
        <taxon>Pentapetalae</taxon>
        <taxon>rosids</taxon>
        <taxon>malvids</taxon>
        <taxon>Sapindales</taxon>
        <taxon>Sapindaceae</taxon>
        <taxon>Hippocastanoideae</taxon>
        <taxon>Acereae</taxon>
        <taxon>Dipteronia</taxon>
    </lineage>
</organism>
<comment type="caution">
    <text evidence="1">The sequence shown here is derived from an EMBL/GenBank/DDBJ whole genome shotgun (WGS) entry which is preliminary data.</text>
</comment>
<gene>
    <name evidence="1" type="ORF">Ddye_029142</name>
</gene>
<proteinExistence type="predicted"/>
<evidence type="ECO:0000313" key="2">
    <source>
        <dbReference type="Proteomes" id="UP001280121"/>
    </source>
</evidence>
<accession>A0AAD9WLE8</accession>
<keyword evidence="2" id="KW-1185">Reference proteome</keyword>
<sequence length="446" mass="49854">MGDPRTPGHPSPLPTSTAAVQTMHLSRSARVGTCTLTRLPQAKNMQGPTQCVGVSTVVDLTWFFFDLVTSSCFDPEKGDLHLPLIAFDQGLRLPLHPFIRKILASLEIAPSYLGPLAWRNIIGLFILWVEDDGNKFVITFGQLYLKCTHPMENTVPQGKKPEGDWKMKWVIAQGLGKTVLVQKEIMSIHTTFNYEDMAPSGLKILKKVNLAITKGFGNVELNFLDLALGTNALNVISLLSLSEVLLVRLLPKDLRKLGKEVVDGDATSYLKFAIERFTQIFSEKKNEKEALVCFDRFLEQVMSSLGENFAHYLLLEQVVAFQVASFGDEREKLKTDVDSLHKENEMLLFLISSFEQVRNDLSSKVLTLEAENKSLIQANEDFVVANKELVGSPEEGFQNDYFLAQTHVVHHGSSDWDVYFLAGGKVRLVLLGGSFSIHRGFSTSFR</sequence>
<reference evidence="1" key="1">
    <citation type="journal article" date="2023" name="Plant J.">
        <title>Genome sequences and population genomics provide insights into the demographic history, inbreeding, and mutation load of two 'living fossil' tree species of Dipteronia.</title>
        <authorList>
            <person name="Feng Y."/>
            <person name="Comes H.P."/>
            <person name="Chen J."/>
            <person name="Zhu S."/>
            <person name="Lu R."/>
            <person name="Zhang X."/>
            <person name="Li P."/>
            <person name="Qiu J."/>
            <person name="Olsen K.M."/>
            <person name="Qiu Y."/>
        </authorList>
    </citation>
    <scope>NUCLEOTIDE SEQUENCE</scope>
    <source>
        <strain evidence="1">KIB01</strain>
    </source>
</reference>
<protein>
    <submittedName>
        <fullName evidence="1">Uncharacterized protein</fullName>
    </submittedName>
</protein>